<feature type="compositionally biased region" description="Basic and acidic residues" evidence="1">
    <location>
        <begin position="50"/>
        <end position="59"/>
    </location>
</feature>
<keyword evidence="3" id="KW-1185">Reference proteome</keyword>
<feature type="compositionally biased region" description="Polar residues" evidence="1">
    <location>
        <begin position="64"/>
        <end position="73"/>
    </location>
</feature>
<sequence length="73" mass="7858">MSETADKAGERPFLKVVNGNPTDEDIAVLVTVLAGSGAGDGDPTPQTRNEWGRPVDRLRPQWGAPSSFTNLRH</sequence>
<gene>
    <name evidence="2" type="ORF">H1R19_08920</name>
</gene>
<name>A0A7D7RE03_9ACTN</name>
<evidence type="ECO:0000313" key="2">
    <source>
        <dbReference type="EMBL" id="QMT03810.1"/>
    </source>
</evidence>
<dbReference type="Pfam" id="PF13822">
    <property type="entry name" value="ACC_epsilon"/>
    <property type="match status" value="1"/>
</dbReference>
<dbReference type="EMBL" id="CP059491">
    <property type="protein sequence ID" value="QMT03810.1"/>
    <property type="molecule type" value="Genomic_DNA"/>
</dbReference>
<dbReference type="Proteomes" id="UP000515663">
    <property type="component" value="Chromosome"/>
</dbReference>
<evidence type="ECO:0000256" key="1">
    <source>
        <dbReference type="SAM" id="MobiDB-lite"/>
    </source>
</evidence>
<organism evidence="2 3">
    <name type="scientific">Gordonia jinghuaiqii</name>
    <dbReference type="NCBI Taxonomy" id="2758710"/>
    <lineage>
        <taxon>Bacteria</taxon>
        <taxon>Bacillati</taxon>
        <taxon>Actinomycetota</taxon>
        <taxon>Actinomycetes</taxon>
        <taxon>Mycobacteriales</taxon>
        <taxon>Gordoniaceae</taxon>
        <taxon>Gordonia</taxon>
    </lineage>
</organism>
<dbReference type="GO" id="GO:0003989">
    <property type="term" value="F:acetyl-CoA carboxylase activity"/>
    <property type="evidence" value="ECO:0007669"/>
    <property type="project" value="InterPro"/>
</dbReference>
<dbReference type="KEGG" id="gji:H1R19_08920"/>
<reference evidence="3" key="1">
    <citation type="submission" date="2020-07" db="EMBL/GenBank/DDBJ databases">
        <title>novel species isolated from the respiratory tract of Marmot.</title>
        <authorList>
            <person name="Zhang G."/>
        </authorList>
    </citation>
    <scope>NUCLEOTIDE SEQUENCE [LARGE SCALE GENOMIC DNA]</scope>
    <source>
        <strain evidence="3">686</strain>
    </source>
</reference>
<accession>A0A7D7RE03</accession>
<protein>
    <submittedName>
        <fullName evidence="2">Acyl-CoA carboxylase subunit epsilon</fullName>
    </submittedName>
</protein>
<dbReference type="AlphaFoldDB" id="A0A7D7RE03"/>
<dbReference type="GO" id="GO:0004658">
    <property type="term" value="F:propionyl-CoA carboxylase activity"/>
    <property type="evidence" value="ECO:0007669"/>
    <property type="project" value="InterPro"/>
</dbReference>
<dbReference type="InterPro" id="IPR032716">
    <property type="entry name" value="ACC_epsilon"/>
</dbReference>
<evidence type="ECO:0000313" key="3">
    <source>
        <dbReference type="Proteomes" id="UP000515663"/>
    </source>
</evidence>
<proteinExistence type="predicted"/>
<feature type="region of interest" description="Disordered" evidence="1">
    <location>
        <begin position="35"/>
        <end position="73"/>
    </location>
</feature>